<proteinExistence type="predicted"/>
<keyword evidence="3 6" id="KW-0378">Hydrolase</keyword>
<evidence type="ECO:0000256" key="1">
    <source>
        <dbReference type="ARBA" id="ARBA00001947"/>
    </source>
</evidence>
<reference evidence="6 7" key="1">
    <citation type="submission" date="2019-03" db="EMBL/GenBank/DDBJ databases">
        <title>Genomic Encyclopedia of Type Strains, Phase IV (KMG-IV): sequencing the most valuable type-strain genomes for metagenomic binning, comparative biology and taxonomic classification.</title>
        <authorList>
            <person name="Goeker M."/>
        </authorList>
    </citation>
    <scope>NUCLEOTIDE SEQUENCE [LARGE SCALE GENOMIC DNA]</scope>
    <source>
        <strain evidence="6 7">DSM 24629</strain>
    </source>
</reference>
<protein>
    <submittedName>
        <fullName evidence="6">Glyoxylase-like metal-dependent hydrolase (Beta-lactamase superfamily II)</fullName>
    </submittedName>
</protein>
<comment type="caution">
    <text evidence="6">The sequence shown here is derived from an EMBL/GenBank/DDBJ whole genome shotgun (WGS) entry which is preliminary data.</text>
</comment>
<dbReference type="PANTHER" id="PTHR46233:SF3">
    <property type="entry name" value="HYDROXYACYLGLUTATHIONE HYDROLASE GLOC"/>
    <property type="match status" value="1"/>
</dbReference>
<organism evidence="6 7">
    <name type="scientific">Natranaerovirga pectinivora</name>
    <dbReference type="NCBI Taxonomy" id="682400"/>
    <lineage>
        <taxon>Bacteria</taxon>
        <taxon>Bacillati</taxon>
        <taxon>Bacillota</taxon>
        <taxon>Clostridia</taxon>
        <taxon>Lachnospirales</taxon>
        <taxon>Natranaerovirgaceae</taxon>
        <taxon>Natranaerovirga</taxon>
    </lineage>
</organism>
<dbReference type="SUPFAM" id="SSF56281">
    <property type="entry name" value="Metallo-hydrolase/oxidoreductase"/>
    <property type="match status" value="1"/>
</dbReference>
<dbReference type="InterPro" id="IPR036866">
    <property type="entry name" value="RibonucZ/Hydroxyglut_hydro"/>
</dbReference>
<dbReference type="InterPro" id="IPR051453">
    <property type="entry name" value="MBL_Glyoxalase_II"/>
</dbReference>
<dbReference type="Gene3D" id="3.60.15.10">
    <property type="entry name" value="Ribonuclease Z/Hydroxyacylglutathione hydrolase-like"/>
    <property type="match status" value="1"/>
</dbReference>
<evidence type="ECO:0000313" key="6">
    <source>
        <dbReference type="EMBL" id="TCT16784.1"/>
    </source>
</evidence>
<evidence type="ECO:0000313" key="7">
    <source>
        <dbReference type="Proteomes" id="UP000294902"/>
    </source>
</evidence>
<accession>A0A4R3MPS6</accession>
<dbReference type="OrthoDB" id="9802248at2"/>
<keyword evidence="2" id="KW-0479">Metal-binding</keyword>
<evidence type="ECO:0000256" key="2">
    <source>
        <dbReference type="ARBA" id="ARBA00022723"/>
    </source>
</evidence>
<keyword evidence="4" id="KW-0862">Zinc</keyword>
<gene>
    <name evidence="6" type="ORF">EDC18_10179</name>
</gene>
<dbReference type="AlphaFoldDB" id="A0A4R3MPS6"/>
<evidence type="ECO:0000256" key="4">
    <source>
        <dbReference type="ARBA" id="ARBA00022833"/>
    </source>
</evidence>
<dbReference type="PANTHER" id="PTHR46233">
    <property type="entry name" value="HYDROXYACYLGLUTATHIONE HYDROLASE GLOC"/>
    <property type="match status" value="1"/>
</dbReference>
<evidence type="ECO:0000256" key="3">
    <source>
        <dbReference type="ARBA" id="ARBA00022801"/>
    </source>
</evidence>
<dbReference type="Proteomes" id="UP000294902">
    <property type="component" value="Unassembled WGS sequence"/>
</dbReference>
<dbReference type="InterPro" id="IPR001279">
    <property type="entry name" value="Metallo-B-lactamas"/>
</dbReference>
<dbReference type="CDD" id="cd06262">
    <property type="entry name" value="metallo-hydrolase-like_MBL-fold"/>
    <property type="match status" value="1"/>
</dbReference>
<dbReference type="GO" id="GO:0016787">
    <property type="term" value="F:hydrolase activity"/>
    <property type="evidence" value="ECO:0007669"/>
    <property type="project" value="UniProtKB-KW"/>
</dbReference>
<keyword evidence="7" id="KW-1185">Reference proteome</keyword>
<name>A0A4R3MPS6_9FIRM</name>
<dbReference type="SMART" id="SM00849">
    <property type="entry name" value="Lactamase_B"/>
    <property type="match status" value="1"/>
</dbReference>
<sequence>MEVKTLILGELQTNCYLIINDKSKSVMIVDPATDFNNEIDEVILKNQLKPVAVLLTHGHFDHIGSVGYLKNKYNVPIYASKYENDLMSNSALNLSKSFLNMSITGEADIIIKDNAVIELDGISIRCIEVPGHTEESICYYIEAENLLFSGDTLFRNSVGRSDFYNGPSNTLQEKIKEKLLVLPEETNVFPGHGFATTIEEEKRNNSYLR</sequence>
<comment type="cofactor">
    <cofactor evidence="1">
        <name>Zn(2+)</name>
        <dbReference type="ChEBI" id="CHEBI:29105"/>
    </cofactor>
</comment>
<dbReference type="EMBL" id="SMAL01000001">
    <property type="protein sequence ID" value="TCT16784.1"/>
    <property type="molecule type" value="Genomic_DNA"/>
</dbReference>
<dbReference type="RefSeq" id="WP_132249120.1">
    <property type="nucleotide sequence ID" value="NZ_SMAL01000001.1"/>
</dbReference>
<dbReference type="Pfam" id="PF00753">
    <property type="entry name" value="Lactamase_B"/>
    <property type="match status" value="1"/>
</dbReference>
<dbReference type="GO" id="GO:0046872">
    <property type="term" value="F:metal ion binding"/>
    <property type="evidence" value="ECO:0007669"/>
    <property type="project" value="UniProtKB-KW"/>
</dbReference>
<evidence type="ECO:0000259" key="5">
    <source>
        <dbReference type="SMART" id="SM00849"/>
    </source>
</evidence>
<feature type="domain" description="Metallo-beta-lactamase" evidence="5">
    <location>
        <begin position="12"/>
        <end position="192"/>
    </location>
</feature>